<proteinExistence type="predicted"/>
<feature type="domain" description="HTH araC/xylS-type" evidence="7">
    <location>
        <begin position="381"/>
        <end position="480"/>
    </location>
</feature>
<keyword evidence="2" id="KW-0805">Transcription regulation</keyword>
<evidence type="ECO:0000256" key="1">
    <source>
        <dbReference type="ARBA" id="ARBA00018672"/>
    </source>
</evidence>
<dbReference type="SUPFAM" id="SSF46689">
    <property type="entry name" value="Homeodomain-like"/>
    <property type="match status" value="2"/>
</dbReference>
<evidence type="ECO:0000259" key="7">
    <source>
        <dbReference type="PROSITE" id="PS01124"/>
    </source>
</evidence>
<reference evidence="9" key="1">
    <citation type="submission" date="2020-08" db="EMBL/GenBank/DDBJ databases">
        <title>Genome public.</title>
        <authorList>
            <person name="Liu C."/>
            <person name="Sun Q."/>
        </authorList>
    </citation>
    <scope>NUCLEOTIDE SEQUENCE</scope>
    <source>
        <strain evidence="9">NSJ-52</strain>
    </source>
</reference>
<comment type="caution">
    <text evidence="9">The sequence shown here is derived from an EMBL/GenBank/DDBJ whole genome shotgun (WGS) entry which is preliminary data.</text>
</comment>
<comment type="function">
    <text evidence="5">May play the central regulatory role in sporulation. It may be an element of the effector pathway responsible for the activation of sporulation genes in response to nutritional stress. Spo0A may act in concert with spo0H (a sigma factor) to control the expression of some genes that are critical to the sporulation process.</text>
</comment>
<dbReference type="Pfam" id="PF00072">
    <property type="entry name" value="Response_reg"/>
    <property type="match status" value="1"/>
</dbReference>
<sequence>MTVLIADDDKLARYNLKSMLCDLDSDGLILYEAANGKTFVEQCRRLHPDIAFVDITMPHLDGLSAIEQCREYTRDTQFVILSGHSEFGYAKRGIELQIADYIVKPIDAVQLAELMERLRDRLAHTRKNRNMDFYMWVHQCFQIWEEAGYCEMPGPGPDCGGSYYGFRFFLDAGPGAGGYPAAYLALSEGLYAVGRGCLDRRIHYALRESRDTGLDFIVCCTAGELPPLRRRIRDLCRALEGDGMAVSCLYVAGVDLWQLYEELKAVAERDYLRFGAPDSACAFHELTFTAGEQNVLAQADALIEYFQQADENRYLRAVSALKELGKEPLPQLNTGALTRALGICLGGAFAWKDLPELCRALERHKSHIFDGAQSSGTDKMSYATEYVEKHYMQDISVVQLAEKLQLTPNYFSKVFHERTGQTFSAYLTNVRMGQAKRILLSRRDVLVKDVALMVGYYSSRHFANVFKKFTGLYPSEFRENN</sequence>
<dbReference type="InterPro" id="IPR020449">
    <property type="entry name" value="Tscrpt_reg_AraC-type_HTH"/>
</dbReference>
<evidence type="ECO:0000256" key="5">
    <source>
        <dbReference type="ARBA" id="ARBA00024867"/>
    </source>
</evidence>
<dbReference type="PRINTS" id="PR00032">
    <property type="entry name" value="HTHARAC"/>
</dbReference>
<dbReference type="GO" id="GO:0003700">
    <property type="term" value="F:DNA-binding transcription factor activity"/>
    <property type="evidence" value="ECO:0007669"/>
    <property type="project" value="InterPro"/>
</dbReference>
<dbReference type="PROSITE" id="PS50110">
    <property type="entry name" value="RESPONSE_REGULATORY"/>
    <property type="match status" value="1"/>
</dbReference>
<dbReference type="SMART" id="SM00448">
    <property type="entry name" value="REC"/>
    <property type="match status" value="1"/>
</dbReference>
<gene>
    <name evidence="9" type="ORF">H8S62_10625</name>
</gene>
<evidence type="ECO:0000256" key="6">
    <source>
        <dbReference type="PROSITE-ProRule" id="PRU00169"/>
    </source>
</evidence>
<name>A0A8J6JM87_9FIRM</name>
<dbReference type="SMART" id="SM00342">
    <property type="entry name" value="HTH_ARAC"/>
    <property type="match status" value="1"/>
</dbReference>
<evidence type="ECO:0000313" key="9">
    <source>
        <dbReference type="EMBL" id="MBC5737459.1"/>
    </source>
</evidence>
<dbReference type="GO" id="GO:0000160">
    <property type="term" value="P:phosphorelay signal transduction system"/>
    <property type="evidence" value="ECO:0007669"/>
    <property type="project" value="InterPro"/>
</dbReference>
<dbReference type="PANTHER" id="PTHR43280">
    <property type="entry name" value="ARAC-FAMILY TRANSCRIPTIONAL REGULATOR"/>
    <property type="match status" value="1"/>
</dbReference>
<dbReference type="InterPro" id="IPR009057">
    <property type="entry name" value="Homeodomain-like_sf"/>
</dbReference>
<dbReference type="Gene3D" id="3.40.50.2300">
    <property type="match status" value="1"/>
</dbReference>
<dbReference type="EMBL" id="JACOPQ010000007">
    <property type="protein sequence ID" value="MBC5737459.1"/>
    <property type="molecule type" value="Genomic_DNA"/>
</dbReference>
<keyword evidence="3" id="KW-0238">DNA-binding</keyword>
<protein>
    <recommendedName>
        <fullName evidence="1">Stage 0 sporulation protein A homolog</fullName>
    </recommendedName>
</protein>
<feature type="domain" description="Response regulatory" evidence="8">
    <location>
        <begin position="2"/>
        <end position="119"/>
    </location>
</feature>
<dbReference type="Pfam" id="PF12833">
    <property type="entry name" value="HTH_18"/>
    <property type="match status" value="1"/>
</dbReference>
<dbReference type="InterPro" id="IPR001789">
    <property type="entry name" value="Sig_transdc_resp-reg_receiver"/>
</dbReference>
<evidence type="ECO:0000259" key="8">
    <source>
        <dbReference type="PROSITE" id="PS50110"/>
    </source>
</evidence>
<feature type="modified residue" description="4-aspartylphosphate" evidence="6">
    <location>
        <position position="54"/>
    </location>
</feature>
<keyword evidence="10" id="KW-1185">Reference proteome</keyword>
<dbReference type="InterPro" id="IPR011006">
    <property type="entry name" value="CheY-like_superfamily"/>
</dbReference>
<evidence type="ECO:0000313" key="10">
    <source>
        <dbReference type="Proteomes" id="UP000607645"/>
    </source>
</evidence>
<evidence type="ECO:0000256" key="4">
    <source>
        <dbReference type="ARBA" id="ARBA00023163"/>
    </source>
</evidence>
<dbReference type="PROSITE" id="PS01124">
    <property type="entry name" value="HTH_ARAC_FAMILY_2"/>
    <property type="match status" value="1"/>
</dbReference>
<organism evidence="9 10">
    <name type="scientific">Lawsonibacter faecis</name>
    <dbReference type="NCBI Taxonomy" id="2763052"/>
    <lineage>
        <taxon>Bacteria</taxon>
        <taxon>Bacillati</taxon>
        <taxon>Bacillota</taxon>
        <taxon>Clostridia</taxon>
        <taxon>Eubacteriales</taxon>
        <taxon>Oscillospiraceae</taxon>
        <taxon>Lawsonibacter</taxon>
    </lineage>
</organism>
<dbReference type="CDD" id="cd17536">
    <property type="entry name" value="REC_YesN-like"/>
    <property type="match status" value="1"/>
</dbReference>
<dbReference type="InterPro" id="IPR018060">
    <property type="entry name" value="HTH_AraC"/>
</dbReference>
<accession>A0A8J6JM87</accession>
<evidence type="ECO:0000256" key="2">
    <source>
        <dbReference type="ARBA" id="ARBA00023015"/>
    </source>
</evidence>
<dbReference type="AlphaFoldDB" id="A0A8J6JM87"/>
<dbReference type="Gene3D" id="1.10.10.60">
    <property type="entry name" value="Homeodomain-like"/>
    <property type="match status" value="2"/>
</dbReference>
<dbReference type="GO" id="GO:0043565">
    <property type="term" value="F:sequence-specific DNA binding"/>
    <property type="evidence" value="ECO:0007669"/>
    <property type="project" value="InterPro"/>
</dbReference>
<evidence type="ECO:0000256" key="3">
    <source>
        <dbReference type="ARBA" id="ARBA00023125"/>
    </source>
</evidence>
<dbReference type="RefSeq" id="WP_186919273.1">
    <property type="nucleotide sequence ID" value="NZ_JACOPQ010000007.1"/>
</dbReference>
<keyword evidence="6" id="KW-0597">Phosphoprotein</keyword>
<keyword evidence="4" id="KW-0804">Transcription</keyword>
<dbReference type="PANTHER" id="PTHR43280:SF28">
    <property type="entry name" value="HTH-TYPE TRANSCRIPTIONAL ACTIVATOR RHAS"/>
    <property type="match status" value="1"/>
</dbReference>
<dbReference type="SUPFAM" id="SSF52172">
    <property type="entry name" value="CheY-like"/>
    <property type="match status" value="1"/>
</dbReference>
<dbReference type="Proteomes" id="UP000607645">
    <property type="component" value="Unassembled WGS sequence"/>
</dbReference>